<evidence type="ECO:0000313" key="1">
    <source>
        <dbReference type="EMBL" id="KAJ0175066.1"/>
    </source>
</evidence>
<organism evidence="1 2">
    <name type="scientific">Dendrolimus kikuchii</name>
    <dbReference type="NCBI Taxonomy" id="765133"/>
    <lineage>
        <taxon>Eukaryota</taxon>
        <taxon>Metazoa</taxon>
        <taxon>Ecdysozoa</taxon>
        <taxon>Arthropoda</taxon>
        <taxon>Hexapoda</taxon>
        <taxon>Insecta</taxon>
        <taxon>Pterygota</taxon>
        <taxon>Neoptera</taxon>
        <taxon>Endopterygota</taxon>
        <taxon>Lepidoptera</taxon>
        <taxon>Glossata</taxon>
        <taxon>Ditrysia</taxon>
        <taxon>Bombycoidea</taxon>
        <taxon>Lasiocampidae</taxon>
        <taxon>Dendrolimus</taxon>
    </lineage>
</organism>
<gene>
    <name evidence="1" type="ORF">K1T71_009207</name>
</gene>
<name>A0ACC1CTS8_9NEOP</name>
<accession>A0ACC1CTS8</accession>
<protein>
    <submittedName>
        <fullName evidence="1">Uncharacterized protein</fullName>
    </submittedName>
</protein>
<reference evidence="1 2" key="1">
    <citation type="journal article" date="2021" name="Front. Genet.">
        <title>Chromosome-Level Genome Assembly Reveals Significant Gene Expansion in the Toll and IMD Signaling Pathways of Dendrolimus kikuchii.</title>
        <authorList>
            <person name="Zhou J."/>
            <person name="Wu P."/>
            <person name="Xiong Z."/>
            <person name="Liu N."/>
            <person name="Zhao N."/>
            <person name="Ji M."/>
            <person name="Qiu Y."/>
            <person name="Yang B."/>
        </authorList>
    </citation>
    <scope>NUCLEOTIDE SEQUENCE [LARGE SCALE GENOMIC DNA]</scope>
    <source>
        <strain evidence="1">Ann1</strain>
    </source>
</reference>
<dbReference type="EMBL" id="CM034402">
    <property type="protein sequence ID" value="KAJ0175066.1"/>
    <property type="molecule type" value="Genomic_DNA"/>
</dbReference>
<sequence length="973" mass="108529">MGSIWVLVSYLGRCGLPKPTKHRRRMDSTVEDGHRNVKDEPLIHQEPRKRVHFTSGHLNPTPELTTYGGIKLGWIQGVLIPCLLNIWGVMLFLRIAWIVAQAGIGLTMVIILISGIVCVVTTLSLSAICTNGEVQGGGVYYLVSRSLGAELGASVGIIFAFANAVAASMNTIGFCDSLNELLKSHGVKIIDNSVNDTRIVGVIALFTMCVICAIGMDWETKTQNFLIVVIVVAITNYIIGASIGPQNDNEKAEGFIGINMDNAQKNWYPDFRFSEGEYHNFFSVFAMYFPAMTGVQAGANICGDLREPNKAIPKGTLLALAISMTSYFTMAVLSGLGGLRDASGNVADLANNVLDACKPNCDYGLHNNYKIMQLMALWDPLIYAGCWAATLSTALTNLLSVPRLIQALGIDRIYPGLIFFSKPYGRYGEPYRGYVLTFLVSAVFLLIADLNKIAPLITNFYLASYALINFCTFHAAFVHQISWRPTFRCYNKWLSLLGFLMCVTIMMIISWAMALTTASIFITLYLIVLYRKPDANWGSSTEGQKYRETVSSILNMSQRREHVKSYNPQVLVMAGKPYDRPILLDIGHLITKIGSFMIVADIERGKLSYTERKSRCVIGEEWVRSEKHRAFYVLLDEHSLETGAAALTQTTGLGRLSPNILLLGYLYNWPTKSQEKIGAYFRIIQNAYNNEIPVTIMRAPNTARPSKDRRTSSLATLEVERSDLSIRVQSHIAAVMHPDSDIDTDDTTTKAKHQDQEGILKTSQKSENMLPKKKKPQISSRNVMNSTYKPLVLTNDKCVDAWWLYDDGGLNILLPYIIARRGAKDKMSLRIFALAKGQRKEADARLYMESLLKKLRIEYSELILVQGIGDAPSEASWKLFNELITNFNSSEKNEILVSDTELQKQHAKTSRNLRLREMLLEHSSRAALVVMTLPHPRQGSVSAALYLSWLEMLSKGLPPMLFVRGNDSYVLDA</sequence>
<keyword evidence="2" id="KW-1185">Reference proteome</keyword>
<proteinExistence type="predicted"/>
<comment type="caution">
    <text evidence="1">The sequence shown here is derived from an EMBL/GenBank/DDBJ whole genome shotgun (WGS) entry which is preliminary data.</text>
</comment>
<dbReference type="Proteomes" id="UP000824533">
    <property type="component" value="Linkage Group LG16"/>
</dbReference>
<evidence type="ECO:0000313" key="2">
    <source>
        <dbReference type="Proteomes" id="UP000824533"/>
    </source>
</evidence>